<gene>
    <name evidence="1" type="ORF">WJX74_004150</name>
</gene>
<reference evidence="1 2" key="1">
    <citation type="journal article" date="2024" name="Nat. Commun.">
        <title>Phylogenomics reveals the evolutionary origins of lichenization in chlorophyte algae.</title>
        <authorList>
            <person name="Puginier C."/>
            <person name="Libourel C."/>
            <person name="Otte J."/>
            <person name="Skaloud P."/>
            <person name="Haon M."/>
            <person name="Grisel S."/>
            <person name="Petersen M."/>
            <person name="Berrin J.G."/>
            <person name="Delaux P.M."/>
            <person name="Dal Grande F."/>
            <person name="Keller J."/>
        </authorList>
    </citation>
    <scope>NUCLEOTIDE SEQUENCE [LARGE SCALE GENOMIC DNA]</scope>
    <source>
        <strain evidence="1 2">SAG 2145</strain>
    </source>
</reference>
<dbReference type="Gene3D" id="3.40.50.300">
    <property type="entry name" value="P-loop containing nucleotide triphosphate hydrolases"/>
    <property type="match status" value="1"/>
</dbReference>
<protein>
    <recommendedName>
        <fullName evidence="3">G domain-containing protein</fullName>
    </recommendedName>
</protein>
<sequence>MTERVALTCDAVSHSRIGSPVTCQFTIRNDSSRQLPAQRLALDIHDYWLPCSCAVESVRPYSTGRAELQMSCIYTQQVEDVPESFTVHLTNTSTSQTFRLSFWTYTAALYGYSPANLPGADNAPNFNLVVFGLAGGAKSSFINSVMTLLSSGTKVLEIAPKGGDMAHTTIAIGAYNPPGTNIMLRDTWGLTVDNYKAEDRILPAMLAGFLPRRFDMREGLDNNPAILRRGEIDRQKRRAHAVLFFVPHGVVTSDDEAKALSDNFNKVLRLGYNPLVVVSKVDQLTDRVLIDSMAKHSEIEAVKAQISGKFAIPVKDIIHNVNYQLSGDRDFQIDRLNFAILQMAIQRARDWCSIEQQPLTLDHLLHWNRPSPAWEPTIQSPDSHNSYVWD</sequence>
<dbReference type="AlphaFoldDB" id="A0AAW1QM64"/>
<name>A0AAW1QM64_9CHLO</name>
<proteinExistence type="predicted"/>
<dbReference type="InterPro" id="IPR027417">
    <property type="entry name" value="P-loop_NTPase"/>
</dbReference>
<dbReference type="Proteomes" id="UP001438707">
    <property type="component" value="Unassembled WGS sequence"/>
</dbReference>
<dbReference type="EMBL" id="JALJOS010000031">
    <property type="protein sequence ID" value="KAK9822554.1"/>
    <property type="molecule type" value="Genomic_DNA"/>
</dbReference>
<evidence type="ECO:0000313" key="2">
    <source>
        <dbReference type="Proteomes" id="UP001438707"/>
    </source>
</evidence>
<keyword evidence="2" id="KW-1185">Reference proteome</keyword>
<evidence type="ECO:0008006" key="3">
    <source>
        <dbReference type="Google" id="ProtNLM"/>
    </source>
</evidence>
<evidence type="ECO:0000313" key="1">
    <source>
        <dbReference type="EMBL" id="KAK9822554.1"/>
    </source>
</evidence>
<dbReference type="SUPFAM" id="SSF52540">
    <property type="entry name" value="P-loop containing nucleoside triphosphate hydrolases"/>
    <property type="match status" value="1"/>
</dbReference>
<comment type="caution">
    <text evidence="1">The sequence shown here is derived from an EMBL/GenBank/DDBJ whole genome shotgun (WGS) entry which is preliminary data.</text>
</comment>
<organism evidence="1 2">
    <name type="scientific">Apatococcus lobatus</name>
    <dbReference type="NCBI Taxonomy" id="904363"/>
    <lineage>
        <taxon>Eukaryota</taxon>
        <taxon>Viridiplantae</taxon>
        <taxon>Chlorophyta</taxon>
        <taxon>core chlorophytes</taxon>
        <taxon>Trebouxiophyceae</taxon>
        <taxon>Chlorellales</taxon>
        <taxon>Chlorellaceae</taxon>
        <taxon>Apatococcus</taxon>
    </lineage>
</organism>
<accession>A0AAW1QM64</accession>